<accession>A0A1H0CZC3</accession>
<name>A0A1H0CZC3_9ACTN</name>
<dbReference type="InterPro" id="IPR012093">
    <property type="entry name" value="Pirin"/>
</dbReference>
<proteinExistence type="inferred from homology"/>
<keyword evidence="5" id="KW-1185">Reference proteome</keyword>
<dbReference type="PANTHER" id="PTHR43212:SF3">
    <property type="entry name" value="QUERCETIN 2,3-DIOXYGENASE"/>
    <property type="match status" value="1"/>
</dbReference>
<reference evidence="4 5" key="1">
    <citation type="submission" date="2016-10" db="EMBL/GenBank/DDBJ databases">
        <authorList>
            <person name="de Groot N.N."/>
        </authorList>
    </citation>
    <scope>NUCLEOTIDE SEQUENCE [LARGE SCALE GENOMIC DNA]</scope>
    <source>
        <strain evidence="4 5">CGMCC 4.2022</strain>
    </source>
</reference>
<dbReference type="RefSeq" id="WP_093784330.1">
    <property type="nucleotide sequence ID" value="NZ_FNIE01000005.1"/>
</dbReference>
<evidence type="ECO:0000313" key="4">
    <source>
        <dbReference type="EMBL" id="SDN63260.1"/>
    </source>
</evidence>
<gene>
    <name evidence="4" type="ORF">SAMN05216259_10510</name>
</gene>
<dbReference type="EMBL" id="FNIE01000005">
    <property type="protein sequence ID" value="SDN63260.1"/>
    <property type="molecule type" value="Genomic_DNA"/>
</dbReference>
<evidence type="ECO:0000256" key="1">
    <source>
        <dbReference type="ARBA" id="ARBA00008416"/>
    </source>
</evidence>
<dbReference type="Proteomes" id="UP000199341">
    <property type="component" value="Unassembled WGS sequence"/>
</dbReference>
<feature type="domain" description="Pirin N-terminal" evidence="3">
    <location>
        <begin position="18"/>
        <end position="121"/>
    </location>
</feature>
<dbReference type="Gene3D" id="2.60.120.10">
    <property type="entry name" value="Jelly Rolls"/>
    <property type="match status" value="2"/>
</dbReference>
<dbReference type="SUPFAM" id="SSF51182">
    <property type="entry name" value="RmlC-like cupins"/>
    <property type="match status" value="1"/>
</dbReference>
<comment type="similarity">
    <text evidence="1 2">Belongs to the pirin family.</text>
</comment>
<dbReference type="OrthoDB" id="321327at2"/>
<dbReference type="STRING" id="310781.SAMN05216259_10510"/>
<dbReference type="AlphaFoldDB" id="A0A1H0CZC3"/>
<dbReference type="InterPro" id="IPR011051">
    <property type="entry name" value="RmlC_Cupin_sf"/>
</dbReference>
<dbReference type="InterPro" id="IPR003829">
    <property type="entry name" value="Pirin_N_dom"/>
</dbReference>
<dbReference type="PANTHER" id="PTHR43212">
    <property type="entry name" value="QUERCETIN 2,3-DIOXYGENASE"/>
    <property type="match status" value="1"/>
</dbReference>
<dbReference type="InterPro" id="IPR014710">
    <property type="entry name" value="RmlC-like_jellyroll"/>
</dbReference>
<evidence type="ECO:0000313" key="5">
    <source>
        <dbReference type="Proteomes" id="UP000199341"/>
    </source>
</evidence>
<dbReference type="Pfam" id="PF02678">
    <property type="entry name" value="Pirin"/>
    <property type="match status" value="1"/>
</dbReference>
<evidence type="ECO:0000256" key="2">
    <source>
        <dbReference type="RuleBase" id="RU003457"/>
    </source>
</evidence>
<organism evidence="4 5">
    <name type="scientific">Actinacidiphila guanduensis</name>
    <dbReference type="NCBI Taxonomy" id="310781"/>
    <lineage>
        <taxon>Bacteria</taxon>
        <taxon>Bacillati</taxon>
        <taxon>Actinomycetota</taxon>
        <taxon>Actinomycetes</taxon>
        <taxon>Kitasatosporales</taxon>
        <taxon>Streptomycetaceae</taxon>
        <taxon>Actinacidiphila</taxon>
    </lineage>
</organism>
<sequence length="236" mass="24902">MSVSVRRAGERYRGGDPAAGVRTLHAFSFAGFYDPDNTRFGLLLACNEEQLAPGAGFAEHPHRDTEIVSLVLEGELEHRGEDGRATRLRAGGAQLLGAGGGVRHVERNPGGEPLRFLQMWLHPDAFGGPPRYAAAPAALPPGPGLHPLVSGDPDSPAPLRLRQAAATLHVGRGAAALPEAPFLYLHVIRGTLRVGPDTLAPGDALRAGHAPALHAQPATQDAEYAVWEMHAEPSYG</sequence>
<protein>
    <recommendedName>
        <fullName evidence="3">Pirin N-terminal domain-containing protein</fullName>
    </recommendedName>
</protein>
<evidence type="ECO:0000259" key="3">
    <source>
        <dbReference type="Pfam" id="PF02678"/>
    </source>
</evidence>